<name>A0A6G1D2B0_9ORYZ</name>
<keyword evidence="2" id="KW-1185">Reference proteome</keyword>
<protein>
    <submittedName>
        <fullName evidence="1">Uncharacterized protein</fullName>
    </submittedName>
</protein>
<dbReference type="AlphaFoldDB" id="A0A6G1D2B0"/>
<dbReference type="Proteomes" id="UP000479710">
    <property type="component" value="Unassembled WGS sequence"/>
</dbReference>
<accession>A0A6G1D2B0</accession>
<evidence type="ECO:0000313" key="1">
    <source>
        <dbReference type="EMBL" id="KAF0906569.1"/>
    </source>
</evidence>
<sequence length="150" mass="15995">MVTAAALPADYTLRRGCRLMGGRTHAPACPLLVVGASKAWESTMGRSTIPGAAEMLFAATFTGAASVLIDVSAPTRFLVLNAADLAIDRASICFQDLAPTGVSLFEEDEILVLEFGGELPLDERQFSFTTFSLSQKALYSNSFTMGHNDL</sequence>
<dbReference type="InterPro" id="IPR042097">
    <property type="entry name" value="Aminopeptidase_N-like_N_sf"/>
</dbReference>
<comment type="caution">
    <text evidence="1">The sequence shown here is derived from an EMBL/GenBank/DDBJ whole genome shotgun (WGS) entry which is preliminary data.</text>
</comment>
<organism evidence="1 2">
    <name type="scientific">Oryza meyeriana var. granulata</name>
    <dbReference type="NCBI Taxonomy" id="110450"/>
    <lineage>
        <taxon>Eukaryota</taxon>
        <taxon>Viridiplantae</taxon>
        <taxon>Streptophyta</taxon>
        <taxon>Embryophyta</taxon>
        <taxon>Tracheophyta</taxon>
        <taxon>Spermatophyta</taxon>
        <taxon>Magnoliopsida</taxon>
        <taxon>Liliopsida</taxon>
        <taxon>Poales</taxon>
        <taxon>Poaceae</taxon>
        <taxon>BOP clade</taxon>
        <taxon>Oryzoideae</taxon>
        <taxon>Oryzeae</taxon>
        <taxon>Oryzinae</taxon>
        <taxon>Oryza</taxon>
        <taxon>Oryza meyeriana</taxon>
    </lineage>
</organism>
<dbReference type="OrthoDB" id="694231at2759"/>
<evidence type="ECO:0000313" key="2">
    <source>
        <dbReference type="Proteomes" id="UP000479710"/>
    </source>
</evidence>
<dbReference type="EMBL" id="SPHZ02000007">
    <property type="protein sequence ID" value="KAF0906569.1"/>
    <property type="molecule type" value="Genomic_DNA"/>
</dbReference>
<proteinExistence type="predicted"/>
<reference evidence="1 2" key="1">
    <citation type="submission" date="2019-11" db="EMBL/GenBank/DDBJ databases">
        <title>Whole genome sequence of Oryza granulata.</title>
        <authorList>
            <person name="Li W."/>
        </authorList>
    </citation>
    <scope>NUCLEOTIDE SEQUENCE [LARGE SCALE GENOMIC DNA]</scope>
    <source>
        <strain evidence="2">cv. Menghai</strain>
        <tissue evidence="1">Leaf</tissue>
    </source>
</reference>
<dbReference type="Gene3D" id="2.60.40.1730">
    <property type="entry name" value="tricorn interacting facor f3 domain"/>
    <property type="match status" value="1"/>
</dbReference>
<gene>
    <name evidence="1" type="ORF">E2562_012023</name>
</gene>